<dbReference type="Proteomes" id="UP001500427">
    <property type="component" value="Unassembled WGS sequence"/>
</dbReference>
<evidence type="ECO:0000313" key="2">
    <source>
        <dbReference type="Proteomes" id="UP001500427"/>
    </source>
</evidence>
<organism evidence="1 2">
    <name type="scientific">Terrabacter aeriphilus</name>
    <dbReference type="NCBI Taxonomy" id="515662"/>
    <lineage>
        <taxon>Bacteria</taxon>
        <taxon>Bacillati</taxon>
        <taxon>Actinomycetota</taxon>
        <taxon>Actinomycetes</taxon>
        <taxon>Micrococcales</taxon>
        <taxon>Intrasporangiaceae</taxon>
        <taxon>Terrabacter</taxon>
    </lineage>
</organism>
<name>A0ABP9J0W0_9MICO</name>
<evidence type="ECO:0000313" key="1">
    <source>
        <dbReference type="EMBL" id="GAA5017007.1"/>
    </source>
</evidence>
<sequence length="80" mass="8576">MDGWVGFEERLDAPAVGEVGGGDELGGSRSVEDEQLGMHGTVLSLAPGPAAREFHRAAGPRLAPQWNHRDRHALVRRAPP</sequence>
<reference evidence="2" key="1">
    <citation type="journal article" date="2019" name="Int. J. Syst. Evol. Microbiol.">
        <title>The Global Catalogue of Microorganisms (GCM) 10K type strain sequencing project: providing services to taxonomists for standard genome sequencing and annotation.</title>
        <authorList>
            <consortium name="The Broad Institute Genomics Platform"/>
            <consortium name="The Broad Institute Genome Sequencing Center for Infectious Disease"/>
            <person name="Wu L."/>
            <person name="Ma J."/>
        </authorList>
    </citation>
    <scope>NUCLEOTIDE SEQUENCE [LARGE SCALE GENOMIC DNA]</scope>
    <source>
        <strain evidence="2">JCM 17687</strain>
    </source>
</reference>
<comment type="caution">
    <text evidence="1">The sequence shown here is derived from an EMBL/GenBank/DDBJ whole genome shotgun (WGS) entry which is preliminary data.</text>
</comment>
<accession>A0ABP9J0W0</accession>
<gene>
    <name evidence="1" type="ORF">GCM10023258_03060</name>
</gene>
<proteinExistence type="predicted"/>
<protein>
    <submittedName>
        <fullName evidence="1">Uncharacterized protein</fullName>
    </submittedName>
</protein>
<keyword evidence="2" id="KW-1185">Reference proteome</keyword>
<dbReference type="EMBL" id="BAABIW010000002">
    <property type="protein sequence ID" value="GAA5017007.1"/>
    <property type="molecule type" value="Genomic_DNA"/>
</dbReference>